<keyword evidence="2" id="KW-1185">Reference proteome</keyword>
<dbReference type="HOGENOM" id="CLU_2659468_0_0_1"/>
<dbReference type="InParanoid" id="A0A061E615"/>
<name>A0A061E615_THECC</name>
<dbReference type="AlphaFoldDB" id="A0A061E615"/>
<protein>
    <submittedName>
        <fullName evidence="1">Uncharacterized protein</fullName>
    </submittedName>
</protein>
<evidence type="ECO:0000313" key="1">
    <source>
        <dbReference type="EMBL" id="EOX99781.1"/>
    </source>
</evidence>
<organism evidence="1 2">
    <name type="scientific">Theobroma cacao</name>
    <name type="common">Cacao</name>
    <name type="synonym">Cocoa</name>
    <dbReference type="NCBI Taxonomy" id="3641"/>
    <lineage>
        <taxon>Eukaryota</taxon>
        <taxon>Viridiplantae</taxon>
        <taxon>Streptophyta</taxon>
        <taxon>Embryophyta</taxon>
        <taxon>Tracheophyta</taxon>
        <taxon>Spermatophyta</taxon>
        <taxon>Magnoliopsida</taxon>
        <taxon>eudicotyledons</taxon>
        <taxon>Gunneridae</taxon>
        <taxon>Pentapetalae</taxon>
        <taxon>rosids</taxon>
        <taxon>malvids</taxon>
        <taxon>Malvales</taxon>
        <taxon>Malvaceae</taxon>
        <taxon>Byttnerioideae</taxon>
        <taxon>Theobroma</taxon>
    </lineage>
</organism>
<dbReference type="Proteomes" id="UP000026915">
    <property type="component" value="Chromosome 2"/>
</dbReference>
<accession>A0A061E615</accession>
<dbReference type="EMBL" id="CM001880">
    <property type="protein sequence ID" value="EOX99781.1"/>
    <property type="molecule type" value="Genomic_DNA"/>
</dbReference>
<reference evidence="1 2" key="1">
    <citation type="journal article" date="2013" name="Genome Biol.">
        <title>The genome sequence of the most widely cultivated cacao type and its use to identify candidate genes regulating pod color.</title>
        <authorList>
            <person name="Motamayor J.C."/>
            <person name="Mockaitis K."/>
            <person name="Schmutz J."/>
            <person name="Haiminen N."/>
            <person name="Iii D.L."/>
            <person name="Cornejo O."/>
            <person name="Findley S.D."/>
            <person name="Zheng P."/>
            <person name="Utro F."/>
            <person name="Royaert S."/>
            <person name="Saski C."/>
            <person name="Jenkins J."/>
            <person name="Podicheti R."/>
            <person name="Zhao M."/>
            <person name="Scheffler B.E."/>
            <person name="Stack J.C."/>
            <person name="Feltus F.A."/>
            <person name="Mustiga G.M."/>
            <person name="Amores F."/>
            <person name="Phillips W."/>
            <person name="Marelli J.P."/>
            <person name="May G.D."/>
            <person name="Shapiro H."/>
            <person name="Ma J."/>
            <person name="Bustamante C.D."/>
            <person name="Schnell R.J."/>
            <person name="Main D."/>
            <person name="Gilbert D."/>
            <person name="Parida L."/>
            <person name="Kuhn D.N."/>
        </authorList>
    </citation>
    <scope>NUCLEOTIDE SEQUENCE [LARGE SCALE GENOMIC DNA]</scope>
    <source>
        <strain evidence="2">cv. Matina 1-6</strain>
    </source>
</reference>
<evidence type="ECO:0000313" key="2">
    <source>
        <dbReference type="Proteomes" id="UP000026915"/>
    </source>
</evidence>
<sequence length="76" mass="9289">MPNTRMNRNFSTFWEKIVSPLFPTNNFFLQVTFNLSFVTSNRENLHFWIDEWIEGFHLVKLFPRIYVFLVNKWQSG</sequence>
<dbReference type="Gramene" id="EOX99781">
    <property type="protein sequence ID" value="EOX99781"/>
    <property type="gene ID" value="TCM_008706"/>
</dbReference>
<proteinExistence type="predicted"/>
<gene>
    <name evidence="1" type="ORF">TCM_008706</name>
</gene>